<reference evidence="9" key="1">
    <citation type="submission" date="2020-02" db="EMBL/GenBank/DDBJ databases">
        <authorList>
            <person name="Meier V. D."/>
        </authorList>
    </citation>
    <scope>NUCLEOTIDE SEQUENCE</scope>
    <source>
        <strain evidence="9">AVDCRST_MAG43</strain>
    </source>
</reference>
<feature type="transmembrane region" description="Helical" evidence="7">
    <location>
        <begin position="315"/>
        <end position="348"/>
    </location>
</feature>
<feature type="transmembrane region" description="Helical" evidence="7">
    <location>
        <begin position="40"/>
        <end position="61"/>
    </location>
</feature>
<evidence type="ECO:0000256" key="4">
    <source>
        <dbReference type="ARBA" id="ARBA00022692"/>
    </source>
</evidence>
<feature type="domain" description="Major facilitator superfamily (MFS) profile" evidence="8">
    <location>
        <begin position="45"/>
        <end position="428"/>
    </location>
</feature>
<evidence type="ECO:0000256" key="2">
    <source>
        <dbReference type="ARBA" id="ARBA00008335"/>
    </source>
</evidence>
<keyword evidence="3" id="KW-0813">Transport</keyword>
<dbReference type="InterPro" id="IPR020846">
    <property type="entry name" value="MFS_dom"/>
</dbReference>
<dbReference type="Pfam" id="PF07690">
    <property type="entry name" value="MFS_1"/>
    <property type="match status" value="1"/>
</dbReference>
<protein>
    <recommendedName>
        <fullName evidence="8">Major facilitator superfamily (MFS) profile domain-containing protein</fullName>
    </recommendedName>
</protein>
<sequence length="435" mass="45069">MTLSEQHINAVVGTPEAMCLRRCHESITGSITKHMSKSRIAANLTILIALISFVSIGLPDAVLGVAWPSMQDTFGRSREELGAILFSSGAGYIASGLVSGRAIEQLGVGRLLIVSTALVTTGLLGYALAPVFGMVLALAVLIGLGSGAVDSGLNFYAAENFSNRIMNLLHAFFGLGAMAGPIVMAGVLSTGISWRWGYVVVGAATLSMTVLFVFTRGIWRIDRHASQPGTDGATPASASVSTVVRQPLVWLQVAVFLFTTGVEFTAGQWAYTLLVERLGLGTGAAGIWVGLYWGSMAFGRLLLGGLSRAIGDRRLILFGSWGMLVAALLVTSTSPAIAIAGLVLFGLSEGPLFPTLMSLTPIRLGSPIALHAIGFQVSAAVLGGAILPTVAGLLARQFGLGAIGWTLVVGVLVLIGLVGVLHIKTVPVAPAPVRA</sequence>
<comment type="similarity">
    <text evidence="2">Belongs to the major facilitator superfamily.</text>
</comment>
<accession>A0A6J4UYN7</accession>
<evidence type="ECO:0000256" key="5">
    <source>
        <dbReference type="ARBA" id="ARBA00022989"/>
    </source>
</evidence>
<keyword evidence="4 7" id="KW-0812">Transmembrane</keyword>
<dbReference type="PROSITE" id="PS50850">
    <property type="entry name" value="MFS"/>
    <property type="match status" value="1"/>
</dbReference>
<feature type="transmembrane region" description="Helical" evidence="7">
    <location>
        <begin position="194"/>
        <end position="214"/>
    </location>
</feature>
<feature type="transmembrane region" description="Helical" evidence="7">
    <location>
        <begin position="283"/>
        <end position="303"/>
    </location>
</feature>
<feature type="transmembrane region" description="Helical" evidence="7">
    <location>
        <begin position="111"/>
        <end position="129"/>
    </location>
</feature>
<feature type="transmembrane region" description="Helical" evidence="7">
    <location>
        <begin position="135"/>
        <end position="156"/>
    </location>
</feature>
<evidence type="ECO:0000256" key="6">
    <source>
        <dbReference type="ARBA" id="ARBA00023136"/>
    </source>
</evidence>
<name>A0A6J4UYN7_9BACT</name>
<feature type="transmembrane region" description="Helical" evidence="7">
    <location>
        <begin position="81"/>
        <end position="99"/>
    </location>
</feature>
<dbReference type="InterPro" id="IPR011701">
    <property type="entry name" value="MFS"/>
</dbReference>
<evidence type="ECO:0000259" key="8">
    <source>
        <dbReference type="PROSITE" id="PS50850"/>
    </source>
</evidence>
<feature type="transmembrane region" description="Helical" evidence="7">
    <location>
        <begin position="248"/>
        <end position="271"/>
    </location>
</feature>
<evidence type="ECO:0000313" key="9">
    <source>
        <dbReference type="EMBL" id="CAA9561768.1"/>
    </source>
</evidence>
<evidence type="ECO:0000256" key="3">
    <source>
        <dbReference type="ARBA" id="ARBA00022448"/>
    </source>
</evidence>
<dbReference type="EMBL" id="CADCWI010000095">
    <property type="protein sequence ID" value="CAA9561768.1"/>
    <property type="molecule type" value="Genomic_DNA"/>
</dbReference>
<keyword evidence="6 7" id="KW-0472">Membrane</keyword>
<evidence type="ECO:0000256" key="7">
    <source>
        <dbReference type="SAM" id="Phobius"/>
    </source>
</evidence>
<dbReference type="GO" id="GO:0022857">
    <property type="term" value="F:transmembrane transporter activity"/>
    <property type="evidence" value="ECO:0007669"/>
    <property type="project" value="InterPro"/>
</dbReference>
<dbReference type="PANTHER" id="PTHR23514">
    <property type="entry name" value="BYPASS OF STOP CODON PROTEIN 6"/>
    <property type="match status" value="1"/>
</dbReference>
<proteinExistence type="inferred from homology"/>
<keyword evidence="5 7" id="KW-1133">Transmembrane helix</keyword>
<dbReference type="AlphaFoldDB" id="A0A6J4UYN7"/>
<dbReference type="InterPro" id="IPR051788">
    <property type="entry name" value="MFS_Transporter"/>
</dbReference>
<dbReference type="GO" id="GO:0012505">
    <property type="term" value="C:endomembrane system"/>
    <property type="evidence" value="ECO:0007669"/>
    <property type="project" value="UniProtKB-SubCell"/>
</dbReference>
<dbReference type="Gene3D" id="1.20.1250.20">
    <property type="entry name" value="MFS general substrate transporter like domains"/>
    <property type="match status" value="1"/>
</dbReference>
<organism evidence="9">
    <name type="scientific">uncultured Thermomicrobiales bacterium</name>
    <dbReference type="NCBI Taxonomy" id="1645740"/>
    <lineage>
        <taxon>Bacteria</taxon>
        <taxon>Pseudomonadati</taxon>
        <taxon>Thermomicrobiota</taxon>
        <taxon>Thermomicrobia</taxon>
        <taxon>Thermomicrobiales</taxon>
        <taxon>environmental samples</taxon>
    </lineage>
</organism>
<gene>
    <name evidence="9" type="ORF">AVDCRST_MAG43-1838</name>
</gene>
<dbReference type="GO" id="GO:0016020">
    <property type="term" value="C:membrane"/>
    <property type="evidence" value="ECO:0007669"/>
    <property type="project" value="TreeGrafter"/>
</dbReference>
<evidence type="ECO:0000256" key="1">
    <source>
        <dbReference type="ARBA" id="ARBA00004127"/>
    </source>
</evidence>
<comment type="subcellular location">
    <subcellularLocation>
        <location evidence="1">Endomembrane system</location>
        <topology evidence="1">Multi-pass membrane protein</topology>
    </subcellularLocation>
</comment>
<feature type="transmembrane region" description="Helical" evidence="7">
    <location>
        <begin position="368"/>
        <end position="395"/>
    </location>
</feature>
<dbReference type="PANTHER" id="PTHR23514:SF3">
    <property type="entry name" value="BYPASS OF STOP CODON PROTEIN 6"/>
    <property type="match status" value="1"/>
</dbReference>
<dbReference type="InterPro" id="IPR036259">
    <property type="entry name" value="MFS_trans_sf"/>
</dbReference>
<feature type="transmembrane region" description="Helical" evidence="7">
    <location>
        <begin position="168"/>
        <end position="188"/>
    </location>
</feature>
<feature type="transmembrane region" description="Helical" evidence="7">
    <location>
        <begin position="402"/>
        <end position="423"/>
    </location>
</feature>
<dbReference type="SUPFAM" id="SSF103473">
    <property type="entry name" value="MFS general substrate transporter"/>
    <property type="match status" value="1"/>
</dbReference>